<accession>A0AAE3H4K8</accession>
<dbReference type="GO" id="GO:0003855">
    <property type="term" value="F:3-dehydroquinate dehydratase activity"/>
    <property type="evidence" value="ECO:0007669"/>
    <property type="project" value="UniProtKB-UniRule"/>
</dbReference>
<feature type="active site" description="Proton donor" evidence="8 9">
    <location>
        <position position="97"/>
    </location>
</feature>
<dbReference type="NCBIfam" id="NF003805">
    <property type="entry name" value="PRK05395.1-2"/>
    <property type="match status" value="1"/>
</dbReference>
<keyword evidence="8" id="KW-0028">Amino-acid biosynthesis</keyword>
<evidence type="ECO:0000313" key="13">
    <source>
        <dbReference type="Proteomes" id="UP001204144"/>
    </source>
</evidence>
<proteinExistence type="inferred from homology"/>
<evidence type="ECO:0000256" key="5">
    <source>
        <dbReference type="ARBA" id="ARBA00011193"/>
    </source>
</evidence>
<organism evidence="12 13">
    <name type="scientific">Lacihabitans soyangensis</name>
    <dbReference type="NCBI Taxonomy" id="869394"/>
    <lineage>
        <taxon>Bacteria</taxon>
        <taxon>Pseudomonadati</taxon>
        <taxon>Bacteroidota</taxon>
        <taxon>Cytophagia</taxon>
        <taxon>Cytophagales</taxon>
        <taxon>Leadbetterellaceae</taxon>
        <taxon>Lacihabitans</taxon>
    </lineage>
</organism>
<dbReference type="Pfam" id="PF01220">
    <property type="entry name" value="DHquinase_II"/>
    <property type="match status" value="1"/>
</dbReference>
<evidence type="ECO:0000256" key="3">
    <source>
        <dbReference type="ARBA" id="ARBA00004902"/>
    </source>
</evidence>
<evidence type="ECO:0000256" key="4">
    <source>
        <dbReference type="ARBA" id="ARBA00011037"/>
    </source>
</evidence>
<comment type="similarity">
    <text evidence="4 8">Belongs to the type-II 3-dehydroquinase family.</text>
</comment>
<evidence type="ECO:0000256" key="2">
    <source>
        <dbReference type="ARBA" id="ARBA00003924"/>
    </source>
</evidence>
<comment type="pathway">
    <text evidence="3 8">Metabolic intermediate biosynthesis; chorismate biosynthesis; chorismate from D-erythrose 4-phosphate and phosphoenolpyruvate: step 3/7.</text>
</comment>
<feature type="binding site" evidence="8 10">
    <location>
        <begin position="98"/>
        <end position="99"/>
    </location>
    <ligand>
        <name>substrate</name>
    </ligand>
</feature>
<dbReference type="NCBIfam" id="TIGR01088">
    <property type="entry name" value="aroQ"/>
    <property type="match status" value="1"/>
</dbReference>
<keyword evidence="8" id="KW-0057">Aromatic amino acid biosynthesis</keyword>
<dbReference type="PROSITE" id="PS01029">
    <property type="entry name" value="DEHYDROQUINASE_II"/>
    <property type="match status" value="1"/>
</dbReference>
<feature type="binding site" evidence="8 10">
    <location>
        <position position="108"/>
    </location>
    <ligand>
        <name>substrate</name>
    </ligand>
</feature>
<sequence length="138" mass="15236">MKIIIINGPNLNLLGKREPEIYGSKSFEDYFGELRAVFPEVELEYFQSNHEGAIIDKIHEIGFSYNGIILNAGGLTHTSVALADALGGVKTPAVEVHISNIHAREEFRKHSYLSPKCKGLICGLGLKGYELAVRYFVG</sequence>
<gene>
    <name evidence="8 12" type="primary">aroQ</name>
    <name evidence="12" type="ORF">EGI31_15815</name>
</gene>
<dbReference type="HAMAP" id="MF_00169">
    <property type="entry name" value="AroQ"/>
    <property type="match status" value="1"/>
</dbReference>
<dbReference type="AlphaFoldDB" id="A0AAE3H4K8"/>
<feature type="binding site" evidence="8 10">
    <location>
        <position position="71"/>
    </location>
    <ligand>
        <name>substrate</name>
    </ligand>
</feature>
<evidence type="ECO:0000256" key="9">
    <source>
        <dbReference type="PIRSR" id="PIRSR001399-1"/>
    </source>
</evidence>
<feature type="binding site" evidence="8 10">
    <location>
        <position position="77"/>
    </location>
    <ligand>
        <name>substrate</name>
    </ligand>
</feature>
<protein>
    <recommendedName>
        <fullName evidence="6 8">3-dehydroquinate dehydratase</fullName>
        <shortName evidence="8">3-dehydroquinase</shortName>
        <ecNumber evidence="6 8">4.2.1.10</ecNumber>
    </recommendedName>
    <alternativeName>
        <fullName evidence="8">Type II DHQase</fullName>
    </alternativeName>
</protein>
<dbReference type="SUPFAM" id="SSF52304">
    <property type="entry name" value="Type II 3-dehydroquinate dehydratase"/>
    <property type="match status" value="1"/>
</dbReference>
<evidence type="ECO:0000256" key="10">
    <source>
        <dbReference type="PIRSR" id="PIRSR001399-2"/>
    </source>
</evidence>
<dbReference type="GO" id="GO:0008652">
    <property type="term" value="P:amino acid biosynthetic process"/>
    <property type="evidence" value="ECO:0007669"/>
    <property type="project" value="UniProtKB-KW"/>
</dbReference>
<evidence type="ECO:0000256" key="7">
    <source>
        <dbReference type="ARBA" id="ARBA00023239"/>
    </source>
</evidence>
<dbReference type="GO" id="GO:0009073">
    <property type="term" value="P:aromatic amino acid family biosynthetic process"/>
    <property type="evidence" value="ECO:0007669"/>
    <property type="project" value="UniProtKB-KW"/>
</dbReference>
<dbReference type="InterPro" id="IPR036441">
    <property type="entry name" value="DHquinase_II_sf"/>
</dbReference>
<dbReference type="PIRSF" id="PIRSF001399">
    <property type="entry name" value="DHquinase_II"/>
    <property type="match status" value="1"/>
</dbReference>
<dbReference type="RefSeq" id="WP_255038103.1">
    <property type="nucleotide sequence ID" value="NZ_RJUF01000173.1"/>
</dbReference>
<comment type="subunit">
    <text evidence="5 8">Homododecamer.</text>
</comment>
<dbReference type="NCBIfam" id="NF003807">
    <property type="entry name" value="PRK05395.1-4"/>
    <property type="match status" value="1"/>
</dbReference>
<dbReference type="EMBL" id="RJUF01000173">
    <property type="protein sequence ID" value="MCP9764412.1"/>
    <property type="molecule type" value="Genomic_DNA"/>
</dbReference>
<comment type="catalytic activity">
    <reaction evidence="1 8">
        <text>3-dehydroquinate = 3-dehydroshikimate + H2O</text>
        <dbReference type="Rhea" id="RHEA:21096"/>
        <dbReference type="ChEBI" id="CHEBI:15377"/>
        <dbReference type="ChEBI" id="CHEBI:16630"/>
        <dbReference type="ChEBI" id="CHEBI:32364"/>
        <dbReference type="EC" id="4.2.1.10"/>
    </reaction>
</comment>
<dbReference type="EC" id="4.2.1.10" evidence="6 8"/>
<dbReference type="PANTHER" id="PTHR21272:SF3">
    <property type="entry name" value="CATABOLIC 3-DEHYDROQUINASE"/>
    <property type="match status" value="1"/>
</dbReference>
<dbReference type="InterPro" id="IPR018509">
    <property type="entry name" value="DHquinase_II_CS"/>
</dbReference>
<comment type="caution">
    <text evidence="12">The sequence shown here is derived from an EMBL/GenBank/DDBJ whole genome shotgun (WGS) entry which is preliminary data.</text>
</comment>
<dbReference type="PANTHER" id="PTHR21272">
    <property type="entry name" value="CATABOLIC 3-DEHYDROQUINASE"/>
    <property type="match status" value="1"/>
</dbReference>
<dbReference type="NCBIfam" id="NF003806">
    <property type="entry name" value="PRK05395.1-3"/>
    <property type="match status" value="1"/>
</dbReference>
<dbReference type="InterPro" id="IPR001874">
    <property type="entry name" value="DHquinase_II"/>
</dbReference>
<dbReference type="GO" id="GO:0019631">
    <property type="term" value="P:quinate catabolic process"/>
    <property type="evidence" value="ECO:0007669"/>
    <property type="project" value="TreeGrafter"/>
</dbReference>
<keyword evidence="13" id="KW-1185">Reference proteome</keyword>
<keyword evidence="7 8" id="KW-0456">Lyase</keyword>
<reference evidence="12 13" key="1">
    <citation type="submission" date="2018-11" db="EMBL/GenBank/DDBJ databases">
        <title>Novel bacteria species description.</title>
        <authorList>
            <person name="Han J.-H."/>
        </authorList>
    </citation>
    <scope>NUCLEOTIDE SEQUENCE [LARGE SCALE GENOMIC DNA]</scope>
    <source>
        <strain evidence="12 13">KCTC23259</strain>
    </source>
</reference>
<feature type="binding site" evidence="8 10">
    <location>
        <position position="84"/>
    </location>
    <ligand>
        <name>substrate</name>
    </ligand>
</feature>
<feature type="active site" description="Proton acceptor" evidence="8 9">
    <location>
        <position position="22"/>
    </location>
</feature>
<name>A0AAE3H4K8_9BACT</name>
<dbReference type="CDD" id="cd00466">
    <property type="entry name" value="DHQase_II"/>
    <property type="match status" value="1"/>
</dbReference>
<dbReference type="GO" id="GO:0009423">
    <property type="term" value="P:chorismate biosynthetic process"/>
    <property type="evidence" value="ECO:0007669"/>
    <property type="project" value="UniProtKB-UniRule"/>
</dbReference>
<dbReference type="Gene3D" id="3.40.50.9100">
    <property type="entry name" value="Dehydroquinase, class II"/>
    <property type="match status" value="1"/>
</dbReference>
<dbReference type="Proteomes" id="UP001204144">
    <property type="component" value="Unassembled WGS sequence"/>
</dbReference>
<evidence type="ECO:0000313" key="12">
    <source>
        <dbReference type="EMBL" id="MCP9764412.1"/>
    </source>
</evidence>
<evidence type="ECO:0000256" key="6">
    <source>
        <dbReference type="ARBA" id="ARBA00012060"/>
    </source>
</evidence>
<evidence type="ECO:0000256" key="8">
    <source>
        <dbReference type="HAMAP-Rule" id="MF_00169"/>
    </source>
</evidence>
<feature type="site" description="Transition state stabilizer" evidence="8 11">
    <location>
        <position position="17"/>
    </location>
</feature>
<comment type="function">
    <text evidence="2 8">Catalyzes a trans-dehydration via an enolate intermediate.</text>
</comment>
<evidence type="ECO:0000256" key="11">
    <source>
        <dbReference type="PIRSR" id="PIRSR001399-3"/>
    </source>
</evidence>
<evidence type="ECO:0000256" key="1">
    <source>
        <dbReference type="ARBA" id="ARBA00001864"/>
    </source>
</evidence>